<gene>
    <name evidence="2" type="primary">CSON009947</name>
</gene>
<accession>A0A336LKG8</accession>
<evidence type="ECO:0000256" key="1">
    <source>
        <dbReference type="SAM" id="MobiDB-lite"/>
    </source>
</evidence>
<feature type="compositionally biased region" description="Basic residues" evidence="1">
    <location>
        <begin position="96"/>
        <end position="105"/>
    </location>
</feature>
<sequence length="170" mass="18494">MLLDLMNSPRLLKDLLLLSVPMHVHMTDRSFILRSDGENAQCGQYTFSTKGFWSRLATFTMNKMFISDDVKQISVTFHYLDPLCPQFPRSLELRPPNHHIARSSKSKSSSNAATTSGSQSGRGPLLGIARLNKPSSSSNSDAKTDDAGSSFDLEALLGPGTDPSAATKTC</sequence>
<feature type="region of interest" description="Disordered" evidence="1">
    <location>
        <begin position="94"/>
        <end position="170"/>
    </location>
</feature>
<dbReference type="AlphaFoldDB" id="A0A336LKG8"/>
<feature type="compositionally biased region" description="Low complexity" evidence="1">
    <location>
        <begin position="106"/>
        <end position="121"/>
    </location>
</feature>
<name>A0A336LKG8_CULSO</name>
<protein>
    <submittedName>
        <fullName evidence="2">CSON009947 protein</fullName>
    </submittedName>
</protein>
<evidence type="ECO:0000313" key="2">
    <source>
        <dbReference type="EMBL" id="SSX18512.1"/>
    </source>
</evidence>
<organism evidence="2">
    <name type="scientific">Culicoides sonorensis</name>
    <name type="common">Biting midge</name>
    <dbReference type="NCBI Taxonomy" id="179676"/>
    <lineage>
        <taxon>Eukaryota</taxon>
        <taxon>Metazoa</taxon>
        <taxon>Ecdysozoa</taxon>
        <taxon>Arthropoda</taxon>
        <taxon>Hexapoda</taxon>
        <taxon>Insecta</taxon>
        <taxon>Pterygota</taxon>
        <taxon>Neoptera</taxon>
        <taxon>Endopterygota</taxon>
        <taxon>Diptera</taxon>
        <taxon>Nematocera</taxon>
        <taxon>Chironomoidea</taxon>
        <taxon>Ceratopogonidae</taxon>
        <taxon>Ceratopogoninae</taxon>
        <taxon>Culicoides</taxon>
        <taxon>Monoculicoides</taxon>
    </lineage>
</organism>
<reference evidence="2" key="1">
    <citation type="submission" date="2018-07" db="EMBL/GenBank/DDBJ databases">
        <authorList>
            <person name="Quirk P.G."/>
            <person name="Krulwich T.A."/>
        </authorList>
    </citation>
    <scope>NUCLEOTIDE SEQUENCE</scope>
</reference>
<dbReference type="EMBL" id="UFQT01000039">
    <property type="protein sequence ID" value="SSX18512.1"/>
    <property type="molecule type" value="Genomic_DNA"/>
</dbReference>
<proteinExistence type="predicted"/>
<dbReference type="VEuPathDB" id="VectorBase:CSON009947"/>